<sequence>MALVNRWYDILENLVIQNQMSFDTLKQNLKISSQTLNKSIEQLNAVLDGDVEIIQKNNQLELAVYDYARLETILAGSLRKTSDFNSASKRVAYLLKRLLESSSSTFIDDLAEEIGVSRSTINKDLRTAKLVAENYHVSIKGIPNRGVQLLGHELQLRLLFIHEVNNYFEIDTLKEESYLFLEQLYQTYRLPLKIQELLTKSIAISIKRIQTNHHLLESIPFYSNEVNSDAFMEELVYHLEIAYRISLSQFERDFISFALNTQYIDSLSYQEGGVSQKLLNLYQEMVQEVKDSLLINFDQEKLFVEMHTHLKFLVNRLIFHIQANDLFHGEIKQKYPLAFEMATVAGKVLEKNFATRIELSECSYLALYFELIMREKEDQIVQTKMKKIAVVCTTGRGTANMICRRLAKVLGPDIVISQFSEEQFNPEKDDNYFAIFTTVPLKFGQLKSPLVQITNLFNDQWLQNEWQKVQHIHQRRQKSNTVRFIRLEEESTYETYLIKMATALVDEGLVDLAFPERILQREEKQSTLFGNQIAFPHTLNLLDQNPVLMVGILEKLFVAGSQEVALIFMVAIPKSVEEDTETELLEVYDDIFRISSDKCLWNELQLLKSQEEFNQFIAEKGVF</sequence>
<dbReference type="Gene3D" id="1.10.10.10">
    <property type="entry name" value="Winged helix-like DNA-binding domain superfamily/Winged helix DNA-binding domain"/>
    <property type="match status" value="1"/>
</dbReference>
<dbReference type="GO" id="GO:0009401">
    <property type="term" value="P:phosphoenolpyruvate-dependent sugar phosphotransferase system"/>
    <property type="evidence" value="ECO:0007669"/>
    <property type="project" value="InterPro"/>
</dbReference>
<dbReference type="InterPro" id="IPR036634">
    <property type="entry name" value="PRD_sf"/>
</dbReference>
<keyword evidence="4" id="KW-0010">Activator</keyword>
<dbReference type="Pfam" id="PF00874">
    <property type="entry name" value="PRD"/>
    <property type="match status" value="1"/>
</dbReference>
<dbReference type="EMBL" id="WLXI01000064">
    <property type="protein sequence ID" value="MTD02559.1"/>
    <property type="molecule type" value="Genomic_DNA"/>
</dbReference>
<comment type="caution">
    <text evidence="6">The sequence shown here is derived from an EMBL/GenBank/DDBJ whole genome shotgun (WGS) entry which is preliminary data.</text>
</comment>
<dbReference type="PANTHER" id="PTHR30185:SF13">
    <property type="entry name" value="LICABCH OPERON REGULATOR-RELATED"/>
    <property type="match status" value="1"/>
</dbReference>
<dbReference type="SUPFAM" id="SSF46785">
    <property type="entry name" value="Winged helix' DNA-binding domain"/>
    <property type="match status" value="1"/>
</dbReference>
<dbReference type="InterPro" id="IPR016152">
    <property type="entry name" value="PTrfase/Anion_transptr"/>
</dbReference>
<evidence type="ECO:0000256" key="5">
    <source>
        <dbReference type="ARBA" id="ARBA00023163"/>
    </source>
</evidence>
<evidence type="ECO:0000256" key="2">
    <source>
        <dbReference type="ARBA" id="ARBA00022737"/>
    </source>
</evidence>
<dbReference type="Pfam" id="PF05043">
    <property type="entry name" value="Mga"/>
    <property type="match status" value="2"/>
</dbReference>
<protein>
    <submittedName>
        <fullName evidence="6">PRD domain-containing protein</fullName>
    </submittedName>
</protein>
<keyword evidence="3" id="KW-0805">Transcription regulation</keyword>
<evidence type="ECO:0000256" key="1">
    <source>
        <dbReference type="ARBA" id="ARBA00022679"/>
    </source>
</evidence>
<dbReference type="InterPro" id="IPR050661">
    <property type="entry name" value="BglG_antiterminators"/>
</dbReference>
<dbReference type="InterPro" id="IPR011608">
    <property type="entry name" value="PRD"/>
</dbReference>
<dbReference type="Pfam" id="PF00359">
    <property type="entry name" value="PTS_EIIA_2"/>
    <property type="match status" value="1"/>
</dbReference>
<evidence type="ECO:0000256" key="3">
    <source>
        <dbReference type="ARBA" id="ARBA00023015"/>
    </source>
</evidence>
<proteinExistence type="predicted"/>
<gene>
    <name evidence="6" type="ORF">GKS16_09805</name>
</gene>
<evidence type="ECO:0000313" key="6">
    <source>
        <dbReference type="EMBL" id="MTD02559.1"/>
    </source>
</evidence>
<evidence type="ECO:0000256" key="4">
    <source>
        <dbReference type="ARBA" id="ARBA00023159"/>
    </source>
</evidence>
<dbReference type="GO" id="GO:0008982">
    <property type="term" value="F:protein-N(PI)-phosphohistidine-sugar phosphotransferase activity"/>
    <property type="evidence" value="ECO:0007669"/>
    <property type="project" value="InterPro"/>
</dbReference>
<dbReference type="InterPro" id="IPR036390">
    <property type="entry name" value="WH_DNA-bd_sf"/>
</dbReference>
<dbReference type="Proteomes" id="UP000483839">
    <property type="component" value="Unassembled WGS sequence"/>
</dbReference>
<keyword evidence="1" id="KW-0808">Transferase</keyword>
<name>A0A6L6GBK4_STRUB</name>
<dbReference type="CDD" id="cd05568">
    <property type="entry name" value="PTS_IIB_bgl_like"/>
    <property type="match status" value="1"/>
</dbReference>
<dbReference type="PROSITE" id="PS51099">
    <property type="entry name" value="PTS_EIIB_TYPE_2"/>
    <property type="match status" value="1"/>
</dbReference>
<dbReference type="InterPro" id="IPR036388">
    <property type="entry name" value="WH-like_DNA-bd_sf"/>
</dbReference>
<evidence type="ECO:0000313" key="7">
    <source>
        <dbReference type="Proteomes" id="UP000483839"/>
    </source>
</evidence>
<dbReference type="PROSITE" id="PS51372">
    <property type="entry name" value="PRD_2"/>
    <property type="match status" value="1"/>
</dbReference>
<organism evidence="6 7">
    <name type="scientific">Streptococcus uberis</name>
    <dbReference type="NCBI Taxonomy" id="1349"/>
    <lineage>
        <taxon>Bacteria</taxon>
        <taxon>Bacillati</taxon>
        <taxon>Bacillota</taxon>
        <taxon>Bacilli</taxon>
        <taxon>Lactobacillales</taxon>
        <taxon>Streptococcaceae</taxon>
        <taxon>Streptococcus</taxon>
    </lineage>
</organism>
<keyword evidence="2" id="KW-0677">Repeat</keyword>
<reference evidence="6 7" key="1">
    <citation type="submission" date="2019-11" db="EMBL/GenBank/DDBJ databases">
        <title>Streptococcus uberis isolated from clinical mastitis cases on a southeastern Queensland dairy.</title>
        <authorList>
            <person name="Workentine M.L."/>
            <person name="Price R."/>
            <person name="Olchowy T."/>
        </authorList>
    </citation>
    <scope>NUCLEOTIDE SEQUENCE [LARGE SCALE GENOMIC DNA]</scope>
    <source>
        <strain evidence="6 7">OLC4459-A17</strain>
    </source>
</reference>
<dbReference type="InterPro" id="IPR002178">
    <property type="entry name" value="PTS_EIIA_type-2_dom"/>
</dbReference>
<dbReference type="InterPro" id="IPR013011">
    <property type="entry name" value="PTS_EIIB_2"/>
</dbReference>
<dbReference type="SUPFAM" id="SSF52794">
    <property type="entry name" value="PTS system IIB component-like"/>
    <property type="match status" value="1"/>
</dbReference>
<dbReference type="PROSITE" id="PS51094">
    <property type="entry name" value="PTS_EIIA_TYPE_2"/>
    <property type="match status" value="1"/>
</dbReference>
<dbReference type="RefSeq" id="WP_046388371.1">
    <property type="nucleotide sequence ID" value="NZ_BAABQA010000004.1"/>
</dbReference>
<dbReference type="Gene3D" id="3.40.930.10">
    <property type="entry name" value="Mannitol-specific EII, Chain A"/>
    <property type="match status" value="1"/>
</dbReference>
<dbReference type="PANTHER" id="PTHR30185">
    <property type="entry name" value="CRYPTIC BETA-GLUCOSIDE BGL OPERON ANTITERMINATOR"/>
    <property type="match status" value="1"/>
</dbReference>
<dbReference type="Gene3D" id="1.10.1790.10">
    <property type="entry name" value="PRD domain"/>
    <property type="match status" value="1"/>
</dbReference>
<dbReference type="AlphaFoldDB" id="A0A6L6GBK4"/>
<keyword evidence="5" id="KW-0804">Transcription</keyword>
<dbReference type="SUPFAM" id="SSF55804">
    <property type="entry name" value="Phoshotransferase/anion transport protein"/>
    <property type="match status" value="1"/>
</dbReference>
<dbReference type="Gene3D" id="3.40.50.2300">
    <property type="match status" value="1"/>
</dbReference>
<accession>A0A6L6GBK4</accession>
<dbReference type="GO" id="GO:0006355">
    <property type="term" value="P:regulation of DNA-templated transcription"/>
    <property type="evidence" value="ECO:0007669"/>
    <property type="project" value="InterPro"/>
</dbReference>
<dbReference type="InterPro" id="IPR036095">
    <property type="entry name" value="PTS_EIIB-like_sf"/>
</dbReference>
<dbReference type="InterPro" id="IPR007737">
    <property type="entry name" value="Mga_HTH"/>
</dbReference>
<dbReference type="SUPFAM" id="SSF63520">
    <property type="entry name" value="PTS-regulatory domain, PRD"/>
    <property type="match status" value="1"/>
</dbReference>